<evidence type="ECO:0000313" key="4">
    <source>
        <dbReference type="EMBL" id="GLI27582.1"/>
    </source>
</evidence>
<organism evidence="4 5">
    <name type="scientific">Agromyces rhizosphaerae</name>
    <dbReference type="NCBI Taxonomy" id="88374"/>
    <lineage>
        <taxon>Bacteria</taxon>
        <taxon>Bacillati</taxon>
        <taxon>Actinomycetota</taxon>
        <taxon>Actinomycetes</taxon>
        <taxon>Micrococcales</taxon>
        <taxon>Microbacteriaceae</taxon>
        <taxon>Agromyces</taxon>
    </lineage>
</organism>
<name>A0A9W6CW36_9MICO</name>
<comment type="caution">
    <text evidence="4">The sequence shown here is derived from an EMBL/GenBank/DDBJ whole genome shotgun (WGS) entry which is preliminary data.</text>
</comment>
<dbReference type="SUPFAM" id="SSF54637">
    <property type="entry name" value="Thioesterase/thiol ester dehydrase-isomerase"/>
    <property type="match status" value="1"/>
</dbReference>
<keyword evidence="5" id="KW-1185">Reference proteome</keyword>
<dbReference type="EMBL" id="BSDP01000001">
    <property type="protein sequence ID" value="GLI27582.1"/>
    <property type="molecule type" value="Genomic_DNA"/>
</dbReference>
<feature type="domain" description="Thioesterase" evidence="3">
    <location>
        <begin position="53"/>
        <end position="131"/>
    </location>
</feature>
<dbReference type="InterPro" id="IPR006683">
    <property type="entry name" value="Thioestr_dom"/>
</dbReference>
<dbReference type="Proteomes" id="UP001144396">
    <property type="component" value="Unassembled WGS sequence"/>
</dbReference>
<reference evidence="4" key="1">
    <citation type="submission" date="2022-12" db="EMBL/GenBank/DDBJ databases">
        <title>Reference genome sequencing for broad-spectrum identification of bacterial and archaeal isolates by mass spectrometry.</title>
        <authorList>
            <person name="Sekiguchi Y."/>
            <person name="Tourlousse D.M."/>
        </authorList>
    </citation>
    <scope>NUCLEOTIDE SEQUENCE</scope>
    <source>
        <strain evidence="4">14</strain>
    </source>
</reference>
<dbReference type="Pfam" id="PF03061">
    <property type="entry name" value="4HBT"/>
    <property type="match status" value="1"/>
</dbReference>
<keyword evidence="2" id="KW-0378">Hydrolase</keyword>
<dbReference type="GO" id="GO:0061522">
    <property type="term" value="F:1,4-dihydroxy-2-naphthoyl-CoA thioesterase activity"/>
    <property type="evidence" value="ECO:0007669"/>
    <property type="project" value="TreeGrafter"/>
</dbReference>
<dbReference type="GO" id="GO:0005829">
    <property type="term" value="C:cytosol"/>
    <property type="evidence" value="ECO:0007669"/>
    <property type="project" value="TreeGrafter"/>
</dbReference>
<dbReference type="InterPro" id="IPR003736">
    <property type="entry name" value="PAAI_dom"/>
</dbReference>
<dbReference type="InterPro" id="IPR029069">
    <property type="entry name" value="HotDog_dom_sf"/>
</dbReference>
<dbReference type="RefSeq" id="WP_281884238.1">
    <property type="nucleotide sequence ID" value="NZ_BSDP01000001.1"/>
</dbReference>
<accession>A0A9W6CW36</accession>
<evidence type="ECO:0000259" key="3">
    <source>
        <dbReference type="Pfam" id="PF03061"/>
    </source>
</evidence>
<dbReference type="PANTHER" id="PTHR43240:SF5">
    <property type="entry name" value="1,4-DIHYDROXY-2-NAPHTHOYL-COA THIOESTERASE 1"/>
    <property type="match status" value="1"/>
</dbReference>
<comment type="similarity">
    <text evidence="1">Belongs to the thioesterase PaaI family.</text>
</comment>
<dbReference type="PANTHER" id="PTHR43240">
    <property type="entry name" value="1,4-DIHYDROXY-2-NAPHTHOYL-COA THIOESTERASE 1"/>
    <property type="match status" value="1"/>
</dbReference>
<dbReference type="Gene3D" id="3.10.129.10">
    <property type="entry name" value="Hotdog Thioesterase"/>
    <property type="match status" value="1"/>
</dbReference>
<gene>
    <name evidence="4" type="ORF">ARHIZOSPH14_18240</name>
</gene>
<evidence type="ECO:0000256" key="2">
    <source>
        <dbReference type="ARBA" id="ARBA00022801"/>
    </source>
</evidence>
<evidence type="ECO:0000256" key="1">
    <source>
        <dbReference type="ARBA" id="ARBA00008324"/>
    </source>
</evidence>
<dbReference type="CDD" id="cd03443">
    <property type="entry name" value="PaaI_thioesterase"/>
    <property type="match status" value="1"/>
</dbReference>
<dbReference type="NCBIfam" id="TIGR00369">
    <property type="entry name" value="unchar_dom_1"/>
    <property type="match status" value="1"/>
</dbReference>
<protein>
    <submittedName>
        <fullName evidence="4">Thioesterase</fullName>
    </submittedName>
</protein>
<evidence type="ECO:0000313" key="5">
    <source>
        <dbReference type="Proteomes" id="UP001144396"/>
    </source>
</evidence>
<proteinExistence type="inferred from homology"/>
<dbReference type="AlphaFoldDB" id="A0A9W6CW36"/>
<sequence>MSIWFTGEHPSADWVDARCDDTAIRSLGIEITGFTDDSIRGRMPVDGRTRQPGGVLHGGASVLLAETLASWGASFTVDPERHYCVGMEINANHTRPAPDGWVHGEARPITRGRTTQVWDIRITDERGRLVCVSRCTMAVLDGPSQY</sequence>